<sequence>MNKKQENTPKSLERKTKAQLIDIIFRKDAKEKDLNNVISNLTEKLHLASNKRHIERIDFEKTIDDMTSDYYELLHNYTRIKNTNKLIIVISIFLLLIMIGFNINHIIKVILY</sequence>
<protein>
    <submittedName>
        <fullName evidence="2">Uncharacterized protein</fullName>
    </submittedName>
</protein>
<accession>A0A345BP03</accession>
<dbReference type="EMBL" id="MH552500">
    <property type="protein sequence ID" value="AXF52174.1"/>
    <property type="molecule type" value="Genomic_DNA"/>
</dbReference>
<evidence type="ECO:0000313" key="2">
    <source>
        <dbReference type="EMBL" id="AXF52174.1"/>
    </source>
</evidence>
<name>A0A345BP03_9CAUD</name>
<keyword evidence="1" id="KW-0472">Membrane</keyword>
<reference evidence="2 3" key="1">
    <citation type="submission" date="2018-06" db="EMBL/GenBank/DDBJ databases">
        <title>Uncovering a Universe of Circular DNA Viruses in Animal Metagenomes.</title>
        <authorList>
            <person name="Tisza M."/>
            <person name="Buck C."/>
            <person name="Pastrana D."/>
            <person name="Welch N."/>
            <person name="Peretti A."/>
        </authorList>
    </citation>
    <scope>NUCLEOTIDE SEQUENCE [LARGE SCALE GENOMIC DNA]</scope>
    <source>
        <strain evidence="2">Ctcc615</strain>
    </source>
</reference>
<organism evidence="2 3">
    <name type="scientific">crAssphage sp. isolate ctcc615</name>
    <dbReference type="NCBI Taxonomy" id="2989853"/>
    <lineage>
        <taxon>Viruses</taxon>
        <taxon>Duplodnaviria</taxon>
        <taxon>Heunggongvirae</taxon>
        <taxon>Uroviricota</taxon>
        <taxon>Caudoviricetes</taxon>
        <taxon>Crassvirales</taxon>
        <taxon>Intestiviridae</taxon>
        <taxon>Obtuvirinae</taxon>
        <taxon>Wotdevirus</taxon>
        <taxon>Wotdevirus murinus</taxon>
    </lineage>
</organism>
<keyword evidence="1" id="KW-0812">Transmembrane</keyword>
<evidence type="ECO:0000313" key="3">
    <source>
        <dbReference type="Proteomes" id="UP000257457"/>
    </source>
</evidence>
<dbReference type="GeneID" id="65114753"/>
<proteinExistence type="predicted"/>
<keyword evidence="1" id="KW-1133">Transmembrane helix</keyword>
<evidence type="ECO:0000256" key="1">
    <source>
        <dbReference type="SAM" id="Phobius"/>
    </source>
</evidence>
<dbReference type="RefSeq" id="YP_010097091.1">
    <property type="nucleotide sequence ID" value="NC_055756.1"/>
</dbReference>
<dbReference type="Proteomes" id="UP000257457">
    <property type="component" value="Segment"/>
</dbReference>
<keyword evidence="3" id="KW-1185">Reference proteome</keyword>
<feature type="transmembrane region" description="Helical" evidence="1">
    <location>
        <begin position="86"/>
        <end position="107"/>
    </location>
</feature>